<evidence type="ECO:0000256" key="5">
    <source>
        <dbReference type="ARBA" id="ARBA00022729"/>
    </source>
</evidence>
<dbReference type="InterPro" id="IPR056953">
    <property type="entry name" value="CUT_N"/>
</dbReference>
<evidence type="ECO:0000256" key="2">
    <source>
        <dbReference type="ARBA" id="ARBA00022460"/>
    </source>
</evidence>
<dbReference type="InterPro" id="IPR001507">
    <property type="entry name" value="ZP_dom"/>
</dbReference>
<dbReference type="InterPro" id="IPR057475">
    <property type="entry name" value="CUT_C"/>
</dbReference>
<dbReference type="Pfam" id="PF25057">
    <property type="entry name" value="CUT_N"/>
    <property type="match status" value="1"/>
</dbReference>
<name>A0A914C0A6_9BILA</name>
<evidence type="ECO:0000256" key="7">
    <source>
        <dbReference type="ARBA" id="ARBA00023136"/>
    </source>
</evidence>
<keyword evidence="7 8" id="KW-0472">Membrane</keyword>
<sequence length="362" mass="40784">MIDNDKCVNNYVANGDPNVQFEIHNGECNMRRSRKIGPDQRGVEQSITIVISFHDTFITKVDRAYRCTCFYMEADKIVTNRFEISDVPTTDLVDTAKMPLCTYSVRRGSVNGPIVSFATIGEPVFHVWQCDSDMFSMLVHSCFVDDGAGHDRKPILDEHGCTIEPVIVPELTYNHQNNLAYTEVSVFKFADKVTTYFQCAVSTCMISEGMCRGKTPPRCSSGFKVRARRDYRLIPALQPVRENSTDDGFAFTTDVAAEKIVVFDLDDLRMASVLPLNGEHAAVIYDSRNNNNSMNMEIQRLLQNVEHDRVCISQPVIILMTGVLACVVAIALVMIVVIGLKYRSKFLNEIPTNCKKSMNRFQ</sequence>
<keyword evidence="4 8" id="KW-0812">Transmembrane</keyword>
<dbReference type="InterPro" id="IPR051962">
    <property type="entry name" value="Cuticlin"/>
</dbReference>
<dbReference type="WBParaSite" id="ACRNAN_Path_1414.g5556.t1">
    <property type="protein sequence ID" value="ACRNAN_Path_1414.g5556.t1"/>
    <property type="gene ID" value="ACRNAN_Path_1414.g5556"/>
</dbReference>
<dbReference type="GO" id="GO:0005886">
    <property type="term" value="C:plasma membrane"/>
    <property type="evidence" value="ECO:0007669"/>
    <property type="project" value="UniProtKB-SubCell"/>
</dbReference>
<organism evidence="10 11">
    <name type="scientific">Acrobeloides nanus</name>
    <dbReference type="NCBI Taxonomy" id="290746"/>
    <lineage>
        <taxon>Eukaryota</taxon>
        <taxon>Metazoa</taxon>
        <taxon>Ecdysozoa</taxon>
        <taxon>Nematoda</taxon>
        <taxon>Chromadorea</taxon>
        <taxon>Rhabditida</taxon>
        <taxon>Tylenchina</taxon>
        <taxon>Cephalobomorpha</taxon>
        <taxon>Cephaloboidea</taxon>
        <taxon>Cephalobidae</taxon>
        <taxon>Acrobeloides</taxon>
    </lineage>
</organism>
<evidence type="ECO:0000313" key="11">
    <source>
        <dbReference type="WBParaSite" id="ACRNAN_Path_1414.g5556.t1"/>
    </source>
</evidence>
<comment type="subcellular location">
    <subcellularLocation>
        <location evidence="1">Cell membrane</location>
        <topology evidence="1">Single-pass type I membrane protein</topology>
    </subcellularLocation>
</comment>
<dbReference type="Pfam" id="PF25301">
    <property type="entry name" value="CUT_C"/>
    <property type="match status" value="1"/>
</dbReference>
<evidence type="ECO:0000256" key="8">
    <source>
        <dbReference type="SAM" id="Phobius"/>
    </source>
</evidence>
<keyword evidence="3" id="KW-1003">Cell membrane</keyword>
<dbReference type="SMART" id="SM00241">
    <property type="entry name" value="ZP"/>
    <property type="match status" value="1"/>
</dbReference>
<keyword evidence="6 8" id="KW-1133">Transmembrane helix</keyword>
<evidence type="ECO:0000256" key="6">
    <source>
        <dbReference type="ARBA" id="ARBA00022989"/>
    </source>
</evidence>
<feature type="transmembrane region" description="Helical" evidence="8">
    <location>
        <begin position="316"/>
        <end position="340"/>
    </location>
</feature>
<evidence type="ECO:0000256" key="3">
    <source>
        <dbReference type="ARBA" id="ARBA00022475"/>
    </source>
</evidence>
<dbReference type="GO" id="GO:0042302">
    <property type="term" value="F:structural constituent of cuticle"/>
    <property type="evidence" value="ECO:0007669"/>
    <property type="project" value="UniProtKB-KW"/>
</dbReference>
<proteinExistence type="predicted"/>
<dbReference type="PANTHER" id="PTHR22907:SF27">
    <property type="entry name" value="ZP DOMAIN-CONTAINING PROTEIN"/>
    <property type="match status" value="1"/>
</dbReference>
<dbReference type="PROSITE" id="PS51034">
    <property type="entry name" value="ZP_2"/>
    <property type="match status" value="1"/>
</dbReference>
<dbReference type="Proteomes" id="UP000887540">
    <property type="component" value="Unplaced"/>
</dbReference>
<keyword evidence="5" id="KW-0732">Signal</keyword>
<evidence type="ECO:0000259" key="9">
    <source>
        <dbReference type="PROSITE" id="PS51034"/>
    </source>
</evidence>
<keyword evidence="10" id="KW-1185">Reference proteome</keyword>
<keyword evidence="2" id="KW-0193">Cuticle</keyword>
<evidence type="ECO:0000256" key="4">
    <source>
        <dbReference type="ARBA" id="ARBA00022692"/>
    </source>
</evidence>
<feature type="domain" description="ZP" evidence="9">
    <location>
        <begin position="1"/>
        <end position="218"/>
    </location>
</feature>
<protein>
    <submittedName>
        <fullName evidence="11">ZP domain-containing protein</fullName>
    </submittedName>
</protein>
<accession>A0A914C0A6</accession>
<reference evidence="11" key="1">
    <citation type="submission" date="2022-11" db="UniProtKB">
        <authorList>
            <consortium name="WormBaseParasite"/>
        </authorList>
    </citation>
    <scope>IDENTIFICATION</scope>
</reference>
<evidence type="ECO:0000313" key="10">
    <source>
        <dbReference type="Proteomes" id="UP000887540"/>
    </source>
</evidence>
<dbReference type="AlphaFoldDB" id="A0A914C0A6"/>
<dbReference type="PANTHER" id="PTHR22907">
    <property type="entry name" value="GH04558P"/>
    <property type="match status" value="1"/>
</dbReference>
<evidence type="ECO:0000256" key="1">
    <source>
        <dbReference type="ARBA" id="ARBA00004251"/>
    </source>
</evidence>